<dbReference type="PIRSF" id="PIRSF000099">
    <property type="entry name" value="Histidinol_dh"/>
    <property type="match status" value="1"/>
</dbReference>
<keyword evidence="9 12" id="KW-0520">NAD</keyword>
<evidence type="ECO:0000256" key="4">
    <source>
        <dbReference type="ARBA" id="ARBA00012965"/>
    </source>
</evidence>
<dbReference type="AlphaFoldDB" id="A0A0D0H8X4"/>
<dbReference type="GO" id="GO:0004399">
    <property type="term" value="F:histidinol dehydrogenase activity"/>
    <property type="evidence" value="ECO:0007669"/>
    <property type="project" value="UniProtKB-UniRule"/>
</dbReference>
<dbReference type="Gene3D" id="1.20.5.1300">
    <property type="match status" value="1"/>
</dbReference>
<dbReference type="Gene3D" id="3.40.50.1980">
    <property type="entry name" value="Nitrogenase molybdenum iron protein domain"/>
    <property type="match status" value="2"/>
</dbReference>
<evidence type="ECO:0000256" key="12">
    <source>
        <dbReference type="HAMAP-Rule" id="MF_01024"/>
    </source>
</evidence>
<dbReference type="GO" id="GO:0008270">
    <property type="term" value="F:zinc ion binding"/>
    <property type="evidence" value="ECO:0007669"/>
    <property type="project" value="UniProtKB-UniRule"/>
</dbReference>
<keyword evidence="12" id="KW-0028">Amino-acid biosynthesis</keyword>
<evidence type="ECO:0000256" key="6">
    <source>
        <dbReference type="ARBA" id="ARBA00022723"/>
    </source>
</evidence>
<keyword evidence="6 12" id="KW-0479">Metal-binding</keyword>
<dbReference type="InterPro" id="IPR012131">
    <property type="entry name" value="Hstdl_DH"/>
</dbReference>
<evidence type="ECO:0000256" key="15">
    <source>
        <dbReference type="PIRSR" id="PIRSR000099-2"/>
    </source>
</evidence>
<evidence type="ECO:0000256" key="10">
    <source>
        <dbReference type="ARBA" id="ARBA00023102"/>
    </source>
</evidence>
<feature type="binding site" evidence="12 17">
    <location>
        <position position="425"/>
    </location>
    <ligand>
        <name>Zn(2+)</name>
        <dbReference type="ChEBI" id="CHEBI:29105"/>
    </ligand>
</feature>
<feature type="binding site" evidence="12 16">
    <location>
        <position position="420"/>
    </location>
    <ligand>
        <name>substrate</name>
    </ligand>
</feature>
<dbReference type="EC" id="1.1.1.23" evidence="4 12"/>
<feature type="binding site" evidence="12 16">
    <location>
        <position position="366"/>
    </location>
    <ligand>
        <name>substrate</name>
    </ligand>
</feature>
<feature type="binding site" evidence="12 17">
    <location>
        <position position="366"/>
    </location>
    <ligand>
        <name>Zn(2+)</name>
        <dbReference type="ChEBI" id="CHEBI:29105"/>
    </ligand>
</feature>
<evidence type="ECO:0000256" key="2">
    <source>
        <dbReference type="ARBA" id="ARBA00004940"/>
    </source>
</evidence>
<dbReference type="FunFam" id="3.40.50.1980:FF:000001">
    <property type="entry name" value="Histidinol dehydrogenase"/>
    <property type="match status" value="1"/>
</dbReference>
<dbReference type="PANTHER" id="PTHR21256:SF2">
    <property type="entry name" value="HISTIDINE BIOSYNTHESIS TRIFUNCTIONAL PROTEIN"/>
    <property type="match status" value="1"/>
</dbReference>
<dbReference type="InterPro" id="IPR001692">
    <property type="entry name" value="Histidinol_DH_CS"/>
</dbReference>
<feature type="active site" description="Proton acceptor" evidence="12 14">
    <location>
        <position position="333"/>
    </location>
</feature>
<evidence type="ECO:0000256" key="3">
    <source>
        <dbReference type="ARBA" id="ARBA00010178"/>
    </source>
</evidence>
<evidence type="ECO:0000256" key="13">
    <source>
        <dbReference type="PIRNR" id="PIRNR000099"/>
    </source>
</evidence>
<accession>A0A0D0H8X4</accession>
<feature type="binding site" evidence="12 16">
    <location>
        <position position="425"/>
    </location>
    <ligand>
        <name>substrate</name>
    </ligand>
</feature>
<evidence type="ECO:0000256" key="11">
    <source>
        <dbReference type="ARBA" id="ARBA00049489"/>
    </source>
</evidence>
<evidence type="ECO:0000256" key="16">
    <source>
        <dbReference type="PIRSR" id="PIRSR000099-3"/>
    </source>
</evidence>
<feature type="binding site" evidence="12 16">
    <location>
        <position position="333"/>
    </location>
    <ligand>
        <name>substrate</name>
    </ligand>
</feature>
<feature type="binding site" evidence="12 17">
    <location>
        <position position="266"/>
    </location>
    <ligand>
        <name>Zn(2+)</name>
        <dbReference type="ChEBI" id="CHEBI:29105"/>
    </ligand>
</feature>
<evidence type="ECO:0000256" key="7">
    <source>
        <dbReference type="ARBA" id="ARBA00022833"/>
    </source>
</evidence>
<dbReference type="GO" id="GO:0000105">
    <property type="term" value="P:L-histidine biosynthetic process"/>
    <property type="evidence" value="ECO:0007669"/>
    <property type="project" value="UniProtKB-UniRule"/>
</dbReference>
<proteinExistence type="inferred from homology"/>
<keyword evidence="7 12" id="KW-0862">Zinc</keyword>
<dbReference type="InterPro" id="IPR022695">
    <property type="entry name" value="Histidinol_DH_monofunct"/>
</dbReference>
<organism evidence="19 20">
    <name type="scientific">Leucobacter komagatae</name>
    <dbReference type="NCBI Taxonomy" id="55969"/>
    <lineage>
        <taxon>Bacteria</taxon>
        <taxon>Bacillati</taxon>
        <taxon>Actinomycetota</taxon>
        <taxon>Actinomycetes</taxon>
        <taxon>Micrococcales</taxon>
        <taxon>Microbacteriaceae</taxon>
        <taxon>Leucobacter</taxon>
    </lineage>
</organism>
<dbReference type="Pfam" id="PF00815">
    <property type="entry name" value="Histidinol_dh"/>
    <property type="match status" value="1"/>
</dbReference>
<keyword evidence="8 12" id="KW-0560">Oxidoreductase</keyword>
<evidence type="ECO:0000256" key="17">
    <source>
        <dbReference type="PIRSR" id="PIRSR000099-4"/>
    </source>
</evidence>
<feature type="binding site" evidence="12 17">
    <location>
        <position position="263"/>
    </location>
    <ligand>
        <name>Zn(2+)</name>
        <dbReference type="ChEBI" id="CHEBI:29105"/>
    </ligand>
</feature>
<evidence type="ECO:0000313" key="19">
    <source>
        <dbReference type="EMBL" id="KIP53650.1"/>
    </source>
</evidence>
<comment type="function">
    <text evidence="1 12">Catalyzes the sequential NAD-dependent oxidations of L-histidinol to L-histidinaldehyde and then to L-histidine.</text>
</comment>
<evidence type="ECO:0000313" key="20">
    <source>
        <dbReference type="Proteomes" id="UP000032120"/>
    </source>
</evidence>
<feature type="binding site" evidence="12 16">
    <location>
        <position position="241"/>
    </location>
    <ligand>
        <name>substrate</name>
    </ligand>
</feature>
<evidence type="ECO:0000256" key="14">
    <source>
        <dbReference type="PIRSR" id="PIRSR000099-1"/>
    </source>
</evidence>
<dbReference type="HAMAP" id="MF_01024">
    <property type="entry name" value="HisD"/>
    <property type="match status" value="1"/>
</dbReference>
<sequence>MMQTTDLRGNPEAASFAIPRATMSVASASEAVAEIIADVRTRGTEAVLDATERFDGIRPSALRVPAEELERAWAEAPAALCEAIQISIERVTAGHRAQLPTAVSTEVAAGAVVRQEYFPVRRVGLYAPGGLAAYASSVIMNVVPAQVAGVESLAVVSPPNRDTGLPASSVLAACAALGVTEVYAMGGAQAIAALAYGLPESVAGAALESVDVITGPGNVFVASAKNLVRGDVGIDAVAGPTEIMVIADASANPATVAADLLSQAEHDPNAASVLVTDSGQLAAAVQTELAARVGATQNEARARVALGADHSRIVLVDDLDTALRISDRYGAEHLEIMTLNSREVASRVRNAGAVFVGAWSPVSLGDYCAGSNHVLPTSGTSRFAAGLNTSTFLRPVQFIDYSEDALREVAPHAIAFAKAEGLPAHGEAVAARFE</sequence>
<feature type="binding site" evidence="12 15">
    <location>
        <position position="126"/>
    </location>
    <ligand>
        <name>NAD(+)</name>
        <dbReference type="ChEBI" id="CHEBI:57540"/>
    </ligand>
</feature>
<keyword evidence="10 12" id="KW-0368">Histidine biosynthesis</keyword>
<protein>
    <recommendedName>
        <fullName evidence="5 12">Histidinol dehydrogenase</fullName>
        <shortName evidence="12">HDH</shortName>
        <ecNumber evidence="4 12">1.1.1.23</ecNumber>
    </recommendedName>
</protein>
<dbReference type="GO" id="GO:0051287">
    <property type="term" value="F:NAD binding"/>
    <property type="evidence" value="ECO:0007669"/>
    <property type="project" value="InterPro"/>
</dbReference>
<comment type="caution">
    <text evidence="19">The sequence shown here is derived from an EMBL/GenBank/DDBJ whole genome shotgun (WGS) entry which is preliminary data.</text>
</comment>
<evidence type="ECO:0000256" key="18">
    <source>
        <dbReference type="RuleBase" id="RU004175"/>
    </source>
</evidence>
<feature type="binding site" evidence="12 15">
    <location>
        <position position="189"/>
    </location>
    <ligand>
        <name>NAD(+)</name>
        <dbReference type="ChEBI" id="CHEBI:57540"/>
    </ligand>
</feature>
<evidence type="ECO:0000256" key="1">
    <source>
        <dbReference type="ARBA" id="ARBA00003850"/>
    </source>
</evidence>
<dbReference type="CDD" id="cd06572">
    <property type="entry name" value="Histidinol_dh"/>
    <property type="match status" value="1"/>
</dbReference>
<feature type="binding site" evidence="12 16">
    <location>
        <position position="263"/>
    </location>
    <ligand>
        <name>substrate</name>
    </ligand>
</feature>
<feature type="binding site" evidence="12 16">
    <location>
        <position position="266"/>
    </location>
    <ligand>
        <name>substrate</name>
    </ligand>
</feature>
<feature type="active site" description="Proton acceptor" evidence="12 14">
    <location>
        <position position="332"/>
    </location>
</feature>
<dbReference type="NCBIfam" id="TIGR00069">
    <property type="entry name" value="hisD"/>
    <property type="match status" value="1"/>
</dbReference>
<feature type="binding site" evidence="12 15">
    <location>
        <position position="218"/>
    </location>
    <ligand>
        <name>NAD(+)</name>
        <dbReference type="ChEBI" id="CHEBI:57540"/>
    </ligand>
</feature>
<comment type="catalytic activity">
    <reaction evidence="11 12">
        <text>L-histidinol + 2 NAD(+) + H2O = L-histidine + 2 NADH + 3 H(+)</text>
        <dbReference type="Rhea" id="RHEA:20641"/>
        <dbReference type="ChEBI" id="CHEBI:15377"/>
        <dbReference type="ChEBI" id="CHEBI:15378"/>
        <dbReference type="ChEBI" id="CHEBI:57540"/>
        <dbReference type="ChEBI" id="CHEBI:57595"/>
        <dbReference type="ChEBI" id="CHEBI:57699"/>
        <dbReference type="ChEBI" id="CHEBI:57945"/>
        <dbReference type="EC" id="1.1.1.23"/>
    </reaction>
</comment>
<dbReference type="PANTHER" id="PTHR21256">
    <property type="entry name" value="HISTIDINOL DEHYDROGENASE HDH"/>
    <property type="match status" value="1"/>
</dbReference>
<evidence type="ECO:0000256" key="5">
    <source>
        <dbReference type="ARBA" id="ARBA00016531"/>
    </source>
</evidence>
<comment type="pathway">
    <text evidence="2 12">Amino-acid biosynthesis; L-histidine biosynthesis; L-histidine from 5-phospho-alpha-D-ribose 1-diphosphate: step 9/9.</text>
</comment>
<dbReference type="Proteomes" id="UP000032120">
    <property type="component" value="Unassembled WGS sequence"/>
</dbReference>
<keyword evidence="20" id="KW-1185">Reference proteome</keyword>
<comment type="similarity">
    <text evidence="3 12 13 18">Belongs to the histidinol dehydrogenase family.</text>
</comment>
<dbReference type="SUPFAM" id="SSF53720">
    <property type="entry name" value="ALDH-like"/>
    <property type="match status" value="1"/>
</dbReference>
<name>A0A0D0H8X4_9MICO</name>
<reference evidence="19 20" key="1">
    <citation type="submission" date="2015-01" db="EMBL/GenBank/DDBJ databases">
        <title>Draft genome sequence of Leucobacter komagatae strain VKM ST2845.</title>
        <authorList>
            <person name="Karlyshev A.V."/>
            <person name="Kudryashova E.B."/>
        </authorList>
    </citation>
    <scope>NUCLEOTIDE SEQUENCE [LARGE SCALE GENOMIC DNA]</scope>
    <source>
        <strain evidence="19 20">VKM ST2845</strain>
    </source>
</reference>
<dbReference type="PRINTS" id="PR00083">
    <property type="entry name" value="HOLDHDRGNASE"/>
</dbReference>
<comment type="cofactor">
    <cofactor evidence="12 17">
        <name>Zn(2+)</name>
        <dbReference type="ChEBI" id="CHEBI:29105"/>
    </cofactor>
    <text evidence="12 17">Binds 1 zinc ion per subunit.</text>
</comment>
<evidence type="ECO:0000256" key="9">
    <source>
        <dbReference type="ARBA" id="ARBA00023027"/>
    </source>
</evidence>
<dbReference type="EMBL" id="JXSQ01000002">
    <property type="protein sequence ID" value="KIP53650.1"/>
    <property type="molecule type" value="Genomic_DNA"/>
</dbReference>
<gene>
    <name evidence="12" type="primary">hisD</name>
    <name evidence="19" type="ORF">SD72_02530</name>
</gene>
<dbReference type="UniPathway" id="UPA00031">
    <property type="reaction ID" value="UER00014"/>
</dbReference>
<dbReference type="GO" id="GO:0005829">
    <property type="term" value="C:cytosol"/>
    <property type="evidence" value="ECO:0007669"/>
    <property type="project" value="TreeGrafter"/>
</dbReference>
<dbReference type="PROSITE" id="PS00611">
    <property type="entry name" value="HISOL_DEHYDROGENASE"/>
    <property type="match status" value="1"/>
</dbReference>
<dbReference type="InterPro" id="IPR016161">
    <property type="entry name" value="Ald_DH/histidinol_DH"/>
</dbReference>
<evidence type="ECO:0000256" key="8">
    <source>
        <dbReference type="ARBA" id="ARBA00023002"/>
    </source>
</evidence>